<dbReference type="EMBL" id="JAIVGD010000028">
    <property type="protein sequence ID" value="KAH0738099.1"/>
    <property type="molecule type" value="Genomic_DNA"/>
</dbReference>
<dbReference type="Pfam" id="PF17919">
    <property type="entry name" value="RT_RNaseH_2"/>
    <property type="match status" value="1"/>
</dbReference>
<evidence type="ECO:0000313" key="5">
    <source>
        <dbReference type="Proteomes" id="UP000826656"/>
    </source>
</evidence>
<feature type="domain" description="Reverse transcriptase/retrotransposon-derived protein RNase H-like" evidence="3">
    <location>
        <begin position="702"/>
        <end position="796"/>
    </location>
</feature>
<dbReference type="Proteomes" id="UP000826656">
    <property type="component" value="Unassembled WGS sequence"/>
</dbReference>
<dbReference type="Gene3D" id="2.40.70.10">
    <property type="entry name" value="Acid Proteases"/>
    <property type="match status" value="1"/>
</dbReference>
<evidence type="ECO:0008006" key="6">
    <source>
        <dbReference type="Google" id="ProtNLM"/>
    </source>
</evidence>
<evidence type="ECO:0000259" key="3">
    <source>
        <dbReference type="Pfam" id="PF17919"/>
    </source>
</evidence>
<dbReference type="PANTHER" id="PTHR24559">
    <property type="entry name" value="TRANSPOSON TY3-I GAG-POL POLYPROTEIN"/>
    <property type="match status" value="1"/>
</dbReference>
<dbReference type="InterPro" id="IPR041577">
    <property type="entry name" value="RT_RNaseH_2"/>
</dbReference>
<gene>
    <name evidence="4" type="ORF">KY290_036804</name>
</gene>
<reference evidence="4 5" key="1">
    <citation type="journal article" date="2021" name="bioRxiv">
        <title>Chromosome-scale and haplotype-resolved genome assembly of a tetraploid potato cultivar.</title>
        <authorList>
            <person name="Sun H."/>
            <person name="Jiao W.-B."/>
            <person name="Krause K."/>
            <person name="Campoy J.A."/>
            <person name="Goel M."/>
            <person name="Folz-Donahue K."/>
            <person name="Kukat C."/>
            <person name="Huettel B."/>
            <person name="Schneeberger K."/>
        </authorList>
    </citation>
    <scope>NUCLEOTIDE SEQUENCE [LARGE SCALE GENOMIC DNA]</scope>
    <source>
        <strain evidence="4">SolTubOtavaFocal</strain>
        <tissue evidence="4">Leaves</tissue>
    </source>
</reference>
<evidence type="ECO:0000256" key="1">
    <source>
        <dbReference type="SAM" id="MobiDB-lite"/>
    </source>
</evidence>
<name>A0ABQ7TTR7_SOLTU</name>
<dbReference type="Gene3D" id="3.30.70.270">
    <property type="match status" value="2"/>
</dbReference>
<dbReference type="InterPro" id="IPR043128">
    <property type="entry name" value="Rev_trsase/Diguanyl_cyclase"/>
</dbReference>
<sequence length="854" mass="97101">MQSSDNPRSKGSSINLRVDELLSRILDKVEGSDDMLKEMKVDFSSLNGRVNSHADVIKQLEDQLSQISAQLEPMVCERGEADYDQDLAVVTQSEKIVVGKDNRGFIHVEEKDIDKEERLVQAPDSDMLKEKEESPKQSPVDELHKGSEKVVLAPEIMQPLPEIAHLFPQRLKKKNEDEKFMKFLSVFKTLSINFPLVEALLEMSGYAKFMKELVTKKLSMDLKTIEVCHNCSAIMTSDKIINKEDPGAFTIPCTIGMLKFSRVLCDLGASINLMPYAIFKQLGLGEPKFTTMRLLMAYRSIKHLVGILYDILVPIVLGRLFLATARALVDVESGELKFRVNEDEVTFNMCKSMKQPSDIHVVSVIDVIDEAVSTVSEVIRMSEPLEAVLSNYDEIKIQGYDEVLAALSGFESPPAKPSTEEPPKLELKAHPAHLWYAFLGVDNTLPVIITAALLEWQVKFLLEVLKSECIPSVEQQRRLNPLMQEVVKKEIIKWLDTGVVYPIADSKWVSPMQCVPKKGGIVVVSNKKGELVPMRPVTGWGVCMDYRKLNSWTEKDHFPMPFVDQMLDRLVGRGWYCFLEDQEKTTSTCPYGTFAFKKIPFGLCNAPSTFQWCMLSIFADMVEDSMDDFSVVGDSFETWLAHLGQVLQRCVETNLVINWEKCHFMVKEGIVLGFYRRFIKDFSKIAHPLCKLLEKEAKFLFDDDCLKAFDCLKEKLIFTPMIISSDWSKPFKVMCDLRGTALGALLRLKHNKLLHPIYYANKMLDGAQRNYTVTKQDLLVVVHAFEKFRAYLLGTKKYFWDEPYLFRECADHIIRRCVLEEEVSAILNACHASPIGGYHSGVRTTTKVLQSGYY</sequence>
<dbReference type="Pfam" id="PF00078">
    <property type="entry name" value="RVT_1"/>
    <property type="match status" value="1"/>
</dbReference>
<keyword evidence="5" id="KW-1185">Reference proteome</keyword>
<comment type="caution">
    <text evidence="4">The sequence shown here is derived from an EMBL/GenBank/DDBJ whole genome shotgun (WGS) entry which is preliminary data.</text>
</comment>
<dbReference type="CDD" id="cd01647">
    <property type="entry name" value="RT_LTR"/>
    <property type="match status" value="1"/>
</dbReference>
<feature type="domain" description="Reverse transcriptase" evidence="2">
    <location>
        <begin position="581"/>
        <end position="674"/>
    </location>
</feature>
<dbReference type="InterPro" id="IPR021109">
    <property type="entry name" value="Peptidase_aspartic_dom_sf"/>
</dbReference>
<dbReference type="SUPFAM" id="SSF56672">
    <property type="entry name" value="DNA/RNA polymerases"/>
    <property type="match status" value="1"/>
</dbReference>
<feature type="region of interest" description="Disordered" evidence="1">
    <location>
        <begin position="118"/>
        <end position="144"/>
    </location>
</feature>
<dbReference type="PANTHER" id="PTHR24559:SF444">
    <property type="entry name" value="REVERSE TRANSCRIPTASE DOMAIN-CONTAINING PROTEIN"/>
    <property type="match status" value="1"/>
</dbReference>
<accession>A0ABQ7TTR7</accession>
<dbReference type="Gene3D" id="3.10.20.370">
    <property type="match status" value="1"/>
</dbReference>
<dbReference type="InterPro" id="IPR000477">
    <property type="entry name" value="RT_dom"/>
</dbReference>
<protein>
    <recommendedName>
        <fullName evidence="6">Reverse transcriptase domain-containing protein</fullName>
    </recommendedName>
</protein>
<evidence type="ECO:0000259" key="2">
    <source>
        <dbReference type="Pfam" id="PF00078"/>
    </source>
</evidence>
<dbReference type="Gene3D" id="3.10.10.10">
    <property type="entry name" value="HIV Type 1 Reverse Transcriptase, subunit A, domain 1"/>
    <property type="match status" value="1"/>
</dbReference>
<proteinExistence type="predicted"/>
<feature type="compositionally biased region" description="Basic and acidic residues" evidence="1">
    <location>
        <begin position="126"/>
        <end position="144"/>
    </location>
</feature>
<organism evidence="4 5">
    <name type="scientific">Solanum tuberosum</name>
    <name type="common">Potato</name>
    <dbReference type="NCBI Taxonomy" id="4113"/>
    <lineage>
        <taxon>Eukaryota</taxon>
        <taxon>Viridiplantae</taxon>
        <taxon>Streptophyta</taxon>
        <taxon>Embryophyta</taxon>
        <taxon>Tracheophyta</taxon>
        <taxon>Spermatophyta</taxon>
        <taxon>Magnoliopsida</taxon>
        <taxon>eudicotyledons</taxon>
        <taxon>Gunneridae</taxon>
        <taxon>Pentapetalae</taxon>
        <taxon>asterids</taxon>
        <taxon>lamiids</taxon>
        <taxon>Solanales</taxon>
        <taxon>Solanaceae</taxon>
        <taxon>Solanoideae</taxon>
        <taxon>Solaneae</taxon>
        <taxon>Solanum</taxon>
    </lineage>
</organism>
<dbReference type="InterPro" id="IPR053134">
    <property type="entry name" value="RNA-dir_DNA_polymerase"/>
</dbReference>
<dbReference type="InterPro" id="IPR043502">
    <property type="entry name" value="DNA/RNA_pol_sf"/>
</dbReference>
<evidence type="ECO:0000313" key="4">
    <source>
        <dbReference type="EMBL" id="KAH0738099.1"/>
    </source>
</evidence>